<dbReference type="AlphaFoldDB" id="B6JUS5"/>
<dbReference type="VEuPathDB" id="FungiDB:SJAG_00050"/>
<dbReference type="GeneID" id="7051002"/>
<gene>
    <name evidence="1" type="ORF">SJAG_00050</name>
</gene>
<dbReference type="EMBL" id="KE651166">
    <property type="protein sequence ID" value="EEB05058.1"/>
    <property type="molecule type" value="Genomic_DNA"/>
</dbReference>
<name>B6JUS5_SCHJY</name>
<evidence type="ECO:0000313" key="1">
    <source>
        <dbReference type="EMBL" id="EEB05058.1"/>
    </source>
</evidence>
<dbReference type="JaponicusDB" id="SJAG_00050"/>
<sequence>MAMQCIFCMPCALSNLTFPESTTLAFARSSIDSSSLPSTCVAIRSHNSPPLADEPAISVRFSTRPQCATNSSSEFPWAVGEFPKTKKVMYQATRRTSFYRSLSVCGRAGWPALCYRHASLSLCPLLDFSPDIFLY</sequence>
<accession>B6JUS5</accession>
<keyword evidence="2" id="KW-1185">Reference proteome</keyword>
<organism evidence="1 2">
    <name type="scientific">Schizosaccharomyces japonicus (strain yFS275 / FY16936)</name>
    <name type="common">Fission yeast</name>
    <dbReference type="NCBI Taxonomy" id="402676"/>
    <lineage>
        <taxon>Eukaryota</taxon>
        <taxon>Fungi</taxon>
        <taxon>Dikarya</taxon>
        <taxon>Ascomycota</taxon>
        <taxon>Taphrinomycotina</taxon>
        <taxon>Schizosaccharomycetes</taxon>
        <taxon>Schizosaccharomycetales</taxon>
        <taxon>Schizosaccharomycetaceae</taxon>
        <taxon>Schizosaccharomyces</taxon>
    </lineage>
</organism>
<reference evidence="1 2" key="1">
    <citation type="journal article" date="2011" name="Science">
        <title>Comparative functional genomics of the fission yeasts.</title>
        <authorList>
            <person name="Rhind N."/>
            <person name="Chen Z."/>
            <person name="Yassour M."/>
            <person name="Thompson D.A."/>
            <person name="Haas B.J."/>
            <person name="Habib N."/>
            <person name="Wapinski I."/>
            <person name="Roy S."/>
            <person name="Lin M.F."/>
            <person name="Heiman D.I."/>
            <person name="Young S.K."/>
            <person name="Furuya K."/>
            <person name="Guo Y."/>
            <person name="Pidoux A."/>
            <person name="Chen H.M."/>
            <person name="Robbertse B."/>
            <person name="Goldberg J.M."/>
            <person name="Aoki K."/>
            <person name="Bayne E.H."/>
            <person name="Berlin A.M."/>
            <person name="Desjardins C.A."/>
            <person name="Dobbs E."/>
            <person name="Dukaj L."/>
            <person name="Fan L."/>
            <person name="FitzGerald M.G."/>
            <person name="French C."/>
            <person name="Gujja S."/>
            <person name="Hansen K."/>
            <person name="Keifenheim D."/>
            <person name="Levin J.Z."/>
            <person name="Mosher R.A."/>
            <person name="Mueller C.A."/>
            <person name="Pfiffner J."/>
            <person name="Priest M."/>
            <person name="Russ C."/>
            <person name="Smialowska A."/>
            <person name="Swoboda P."/>
            <person name="Sykes S.M."/>
            <person name="Vaughn M."/>
            <person name="Vengrova S."/>
            <person name="Yoder R."/>
            <person name="Zeng Q."/>
            <person name="Allshire R."/>
            <person name="Baulcombe D."/>
            <person name="Birren B.W."/>
            <person name="Brown W."/>
            <person name="Ekwall K."/>
            <person name="Kellis M."/>
            <person name="Leatherwood J."/>
            <person name="Levin H."/>
            <person name="Margalit H."/>
            <person name="Martienssen R."/>
            <person name="Nieduszynski C.A."/>
            <person name="Spatafora J.W."/>
            <person name="Friedman N."/>
            <person name="Dalgaard J.Z."/>
            <person name="Baumann P."/>
            <person name="Niki H."/>
            <person name="Regev A."/>
            <person name="Nusbaum C."/>
        </authorList>
    </citation>
    <scope>NUCLEOTIDE SEQUENCE [LARGE SCALE GENOMIC DNA]</scope>
    <source>
        <strain evidence="2">yFS275 / FY16936</strain>
    </source>
</reference>
<dbReference type="RefSeq" id="XP_002171351.1">
    <property type="nucleotide sequence ID" value="XM_002171315.2"/>
</dbReference>
<evidence type="ECO:0000313" key="2">
    <source>
        <dbReference type="Proteomes" id="UP000001744"/>
    </source>
</evidence>
<protein>
    <submittedName>
        <fullName evidence="1">Uncharacterized protein</fullName>
    </submittedName>
</protein>
<proteinExistence type="predicted"/>
<dbReference type="HOGENOM" id="CLU_1886945_0_0_1"/>
<dbReference type="Proteomes" id="UP000001744">
    <property type="component" value="Unassembled WGS sequence"/>
</dbReference>